<evidence type="ECO:0000256" key="1">
    <source>
        <dbReference type="SAM" id="MobiDB-lite"/>
    </source>
</evidence>
<organism evidence="2 4">
    <name type="scientific">Tistlia consotensis USBA 355</name>
    <dbReference type="NCBI Taxonomy" id="560819"/>
    <lineage>
        <taxon>Bacteria</taxon>
        <taxon>Pseudomonadati</taxon>
        <taxon>Pseudomonadota</taxon>
        <taxon>Alphaproteobacteria</taxon>
        <taxon>Rhodospirillales</taxon>
        <taxon>Rhodovibrionaceae</taxon>
        <taxon>Tistlia</taxon>
    </lineage>
</organism>
<dbReference type="RefSeq" id="WP_235017217.1">
    <property type="nucleotide sequence ID" value="NZ_FWZX01000037.1"/>
</dbReference>
<evidence type="ECO:0000313" key="3">
    <source>
        <dbReference type="EMBL" id="SMF83851.1"/>
    </source>
</evidence>
<proteinExistence type="predicted"/>
<dbReference type="STRING" id="560819.SAMN05428998_1371"/>
<dbReference type="EMBL" id="FWZX01000051">
    <property type="protein sequence ID" value="SMF83851.1"/>
    <property type="molecule type" value="Genomic_DNA"/>
</dbReference>
<feature type="compositionally biased region" description="Basic and acidic residues" evidence="1">
    <location>
        <begin position="229"/>
        <end position="244"/>
    </location>
</feature>
<name>A0A1Y6CTS4_9PROT</name>
<evidence type="ECO:0000313" key="2">
    <source>
        <dbReference type="EMBL" id="SMF77445.1"/>
    </source>
</evidence>
<evidence type="ECO:0000313" key="4">
    <source>
        <dbReference type="Proteomes" id="UP000192917"/>
    </source>
</evidence>
<dbReference type="EMBL" id="FWZX01000037">
    <property type="protein sequence ID" value="SMF77445.1"/>
    <property type="molecule type" value="Genomic_DNA"/>
</dbReference>
<dbReference type="Proteomes" id="UP000192917">
    <property type="component" value="Unassembled WGS sequence"/>
</dbReference>
<protein>
    <submittedName>
        <fullName evidence="2">Uncharacterized protein</fullName>
    </submittedName>
</protein>
<reference evidence="2 4" key="1">
    <citation type="submission" date="2017-04" db="EMBL/GenBank/DDBJ databases">
        <authorList>
            <person name="Afonso C.L."/>
            <person name="Miller P.J."/>
            <person name="Scott M.A."/>
            <person name="Spackman E."/>
            <person name="Goraichik I."/>
            <person name="Dimitrov K.M."/>
            <person name="Suarez D.L."/>
            <person name="Swayne D.E."/>
        </authorList>
    </citation>
    <scope>NUCLEOTIDE SEQUENCE [LARGE SCALE GENOMIC DNA]</scope>
    <source>
        <strain evidence="2 4">USBA 355</strain>
    </source>
</reference>
<dbReference type="AlphaFoldDB" id="A0A1Y6CTS4"/>
<sequence length="261" mass="26517">GALASLTGAFVTLGVALLTTPLGWFLAAVAAIAGAAYLVYRDWDGIAAWFEALWGRVEQVFVGWTDFLAGVFTGDFGRAWDGLKSVGEGALGFWLTYWDPVIAGFNALVAWIDGTFGTHIGGALQGVWEAVRPIVETIAGAIADITDAARSVGALQDRVGNIDVSGMADSALSGISSFFGFGGGDAAPAPAGSTTTGSVAGGSAPAGAAAVPLAGPQRVDTGGTLNIRIDSDGRPHVTEARPNDRSSNWSIDTGLVMGMPG</sequence>
<keyword evidence="4" id="KW-1185">Reference proteome</keyword>
<feature type="non-terminal residue" evidence="2">
    <location>
        <position position="1"/>
    </location>
</feature>
<gene>
    <name evidence="2" type="ORF">SAMN05428998_1371</name>
    <name evidence="3" type="ORF">SAMN05428998_15128</name>
</gene>
<feature type="region of interest" description="Disordered" evidence="1">
    <location>
        <begin position="228"/>
        <end position="253"/>
    </location>
</feature>
<accession>A0A1Y6CTS4</accession>